<sequence length="119" mass="13020">MDIIEKAKNYKSENMANMPTLEATITDVDIKGFSLSKLTLFAKVPISNPYFIPIAIGEITYFLKSAGRGIASGTILDPGSLKAIDKMMLEVTVKLSHSAVVSLIRDIGNDWDIDCILEL</sequence>
<name>A0A830BG33_9LAMI</name>
<dbReference type="SUPFAM" id="SSF117070">
    <property type="entry name" value="LEA14-like"/>
    <property type="match status" value="1"/>
</dbReference>
<dbReference type="SMART" id="SM00769">
    <property type="entry name" value="WHy"/>
    <property type="match status" value="1"/>
</dbReference>
<dbReference type="AlphaFoldDB" id="A0A830BG33"/>
<comment type="caution">
    <text evidence="3">The sequence shown here is derived from an EMBL/GenBank/DDBJ whole genome shotgun (WGS) entry which is preliminary data.</text>
</comment>
<dbReference type="GO" id="GO:0005829">
    <property type="term" value="C:cytosol"/>
    <property type="evidence" value="ECO:0007669"/>
    <property type="project" value="TreeGrafter"/>
</dbReference>
<gene>
    <name evidence="3" type="ORF">PHJA_000430600</name>
</gene>
<evidence type="ECO:0000313" key="4">
    <source>
        <dbReference type="Proteomes" id="UP000653305"/>
    </source>
</evidence>
<dbReference type="PANTHER" id="PTHR31459:SF19">
    <property type="entry name" value="DESICCATION-RELATED PROTEIN LEA14-RELATED"/>
    <property type="match status" value="1"/>
</dbReference>
<accession>A0A830BG33</accession>
<dbReference type="InterPro" id="IPR004864">
    <property type="entry name" value="LEA_2"/>
</dbReference>
<dbReference type="GO" id="GO:0009269">
    <property type="term" value="P:response to desiccation"/>
    <property type="evidence" value="ECO:0007669"/>
    <property type="project" value="InterPro"/>
</dbReference>
<evidence type="ECO:0000313" key="3">
    <source>
        <dbReference type="EMBL" id="GFP82875.1"/>
    </source>
</evidence>
<evidence type="ECO:0000256" key="1">
    <source>
        <dbReference type="ARBA" id="ARBA00005960"/>
    </source>
</evidence>
<dbReference type="Proteomes" id="UP000653305">
    <property type="component" value="Unassembled WGS sequence"/>
</dbReference>
<dbReference type="InterPro" id="IPR045043">
    <property type="entry name" value="Lea14-like"/>
</dbReference>
<dbReference type="Pfam" id="PF03168">
    <property type="entry name" value="LEA_2"/>
    <property type="match status" value="1"/>
</dbReference>
<keyword evidence="4" id="KW-1185">Reference proteome</keyword>
<dbReference type="Gene3D" id="2.60.40.1820">
    <property type="match status" value="1"/>
</dbReference>
<dbReference type="InterPro" id="IPR013990">
    <property type="entry name" value="WHy-dom"/>
</dbReference>
<organism evidence="3 4">
    <name type="scientific">Phtheirospermum japonicum</name>
    <dbReference type="NCBI Taxonomy" id="374723"/>
    <lineage>
        <taxon>Eukaryota</taxon>
        <taxon>Viridiplantae</taxon>
        <taxon>Streptophyta</taxon>
        <taxon>Embryophyta</taxon>
        <taxon>Tracheophyta</taxon>
        <taxon>Spermatophyta</taxon>
        <taxon>Magnoliopsida</taxon>
        <taxon>eudicotyledons</taxon>
        <taxon>Gunneridae</taxon>
        <taxon>Pentapetalae</taxon>
        <taxon>asterids</taxon>
        <taxon>lamiids</taxon>
        <taxon>Lamiales</taxon>
        <taxon>Orobanchaceae</taxon>
        <taxon>Orobanchaceae incertae sedis</taxon>
        <taxon>Phtheirospermum</taxon>
    </lineage>
</organism>
<dbReference type="PANTHER" id="PTHR31459">
    <property type="match status" value="1"/>
</dbReference>
<evidence type="ECO:0000259" key="2">
    <source>
        <dbReference type="SMART" id="SM00769"/>
    </source>
</evidence>
<proteinExistence type="inferred from homology"/>
<reference evidence="3" key="1">
    <citation type="submission" date="2020-07" db="EMBL/GenBank/DDBJ databases">
        <title>Ethylene signaling mediates host invasion by parasitic plants.</title>
        <authorList>
            <person name="Yoshida S."/>
        </authorList>
    </citation>
    <scope>NUCLEOTIDE SEQUENCE</scope>
    <source>
        <strain evidence="3">Okayama</strain>
    </source>
</reference>
<protein>
    <submittedName>
        <fullName evidence="3">Desiccation protectant protein lea14 homolog</fullName>
    </submittedName>
</protein>
<dbReference type="EMBL" id="BMAC01000054">
    <property type="protein sequence ID" value="GFP82875.1"/>
    <property type="molecule type" value="Genomic_DNA"/>
</dbReference>
<dbReference type="OrthoDB" id="588983at2759"/>
<comment type="similarity">
    <text evidence="1">Belongs to the LEA type 2 family.</text>
</comment>
<feature type="domain" description="Water stress and hypersensitive response" evidence="2">
    <location>
        <begin position="23"/>
        <end position="118"/>
    </location>
</feature>